<dbReference type="Pfam" id="PF03808">
    <property type="entry name" value="Glyco_tran_WecG"/>
    <property type="match status" value="1"/>
</dbReference>
<organism evidence="3 4">
    <name type="scientific">Microvirga thermotolerans</name>
    <dbReference type="NCBI Taxonomy" id="2651334"/>
    <lineage>
        <taxon>Bacteria</taxon>
        <taxon>Pseudomonadati</taxon>
        <taxon>Pseudomonadota</taxon>
        <taxon>Alphaproteobacteria</taxon>
        <taxon>Hyphomicrobiales</taxon>
        <taxon>Methylobacteriaceae</taxon>
        <taxon>Microvirga</taxon>
    </lineage>
</organism>
<dbReference type="GO" id="GO:0016758">
    <property type="term" value="F:hexosyltransferase activity"/>
    <property type="evidence" value="ECO:0007669"/>
    <property type="project" value="TreeGrafter"/>
</dbReference>
<proteinExistence type="predicted"/>
<keyword evidence="1" id="KW-0328">Glycosyltransferase</keyword>
<evidence type="ECO:0000313" key="3">
    <source>
        <dbReference type="EMBL" id="QFU17864.1"/>
    </source>
</evidence>
<keyword evidence="2 3" id="KW-0808">Transferase</keyword>
<dbReference type="PANTHER" id="PTHR34136">
    <property type="match status" value="1"/>
</dbReference>
<dbReference type="Proteomes" id="UP000325614">
    <property type="component" value="Chromosome"/>
</dbReference>
<evidence type="ECO:0000256" key="2">
    <source>
        <dbReference type="ARBA" id="ARBA00022679"/>
    </source>
</evidence>
<dbReference type="CDD" id="cd06533">
    <property type="entry name" value="Glyco_transf_WecG_TagA"/>
    <property type="match status" value="1"/>
</dbReference>
<gene>
    <name evidence="3" type="ORF">GDR74_17475</name>
</gene>
<name>A0A5P9K5M3_9HYPH</name>
<evidence type="ECO:0000313" key="4">
    <source>
        <dbReference type="Proteomes" id="UP000325614"/>
    </source>
</evidence>
<dbReference type="KEGG" id="mico:GDR74_17475"/>
<dbReference type="NCBIfam" id="TIGR00696">
    <property type="entry name" value="wecG_tagA_cpsF"/>
    <property type="match status" value="1"/>
</dbReference>
<dbReference type="PANTHER" id="PTHR34136:SF1">
    <property type="entry name" value="UDP-N-ACETYL-D-MANNOSAMINURONIC ACID TRANSFERASE"/>
    <property type="match status" value="1"/>
</dbReference>
<reference evidence="3 4" key="1">
    <citation type="submission" date="2019-10" db="EMBL/GenBank/DDBJ databases">
        <title>Isolation, Identification of Microvirga thermotolerans HR1, a novel thermophilic bacterium and Comparative Genomics of the genus Microvirga.</title>
        <authorList>
            <person name="Li J."/>
            <person name="Zhang W."/>
            <person name="Lin M."/>
            <person name="Wang J."/>
        </authorList>
    </citation>
    <scope>NUCLEOTIDE SEQUENCE [LARGE SCALE GENOMIC DNA]</scope>
    <source>
        <strain evidence="3 4">HR1</strain>
    </source>
</reference>
<accession>A0A5P9K5M3</accession>
<keyword evidence="4" id="KW-1185">Reference proteome</keyword>
<dbReference type="RefSeq" id="WP_152587495.1">
    <property type="nucleotide sequence ID" value="NZ_CP045423.1"/>
</dbReference>
<sequence>MRGLHKSRETSRGAAVRAVFLDTPIDVLTLQETLEAAVESMRSRRRVRHVAMNVAKLVKMRSDPVLRGDVLRSDIIGIDGFGIVLGARLQGIPVSERVAGVDLMENLLARCAQEGFRPYFLGAREDVLAKAMAVARERYPGLVFAGARNGYFAPGEESKIVAQINASGADCLFLGMPTPQKERFLAAHADALAPPFLMGVGGSFDVLAGKVTRAPEIMQRLGLEWLHRLLQEPRRMAWRYFSTNAVFAVLLLEAIVGRYSGRVS</sequence>
<protein>
    <submittedName>
        <fullName evidence="3">WecB/TagA/CpsF family glycosyltransferase</fullName>
    </submittedName>
</protein>
<dbReference type="EMBL" id="CP045423">
    <property type="protein sequence ID" value="QFU17864.1"/>
    <property type="molecule type" value="Genomic_DNA"/>
</dbReference>
<dbReference type="AlphaFoldDB" id="A0A5P9K5M3"/>
<dbReference type="InterPro" id="IPR004629">
    <property type="entry name" value="WecG_TagA_CpsF"/>
</dbReference>
<evidence type="ECO:0000256" key="1">
    <source>
        <dbReference type="ARBA" id="ARBA00022676"/>
    </source>
</evidence>